<evidence type="ECO:0000313" key="3">
    <source>
        <dbReference type="Proteomes" id="UP001278500"/>
    </source>
</evidence>
<reference evidence="2" key="1">
    <citation type="journal article" date="2023" name="Mol. Phylogenet. Evol.">
        <title>Genome-scale phylogeny and comparative genomics of the fungal order Sordariales.</title>
        <authorList>
            <person name="Hensen N."/>
            <person name="Bonometti L."/>
            <person name="Westerberg I."/>
            <person name="Brannstrom I.O."/>
            <person name="Guillou S."/>
            <person name="Cros-Aarteil S."/>
            <person name="Calhoun S."/>
            <person name="Haridas S."/>
            <person name="Kuo A."/>
            <person name="Mondo S."/>
            <person name="Pangilinan J."/>
            <person name="Riley R."/>
            <person name="LaButti K."/>
            <person name="Andreopoulos B."/>
            <person name="Lipzen A."/>
            <person name="Chen C."/>
            <person name="Yan M."/>
            <person name="Daum C."/>
            <person name="Ng V."/>
            <person name="Clum A."/>
            <person name="Steindorff A."/>
            <person name="Ohm R.A."/>
            <person name="Martin F."/>
            <person name="Silar P."/>
            <person name="Natvig D.O."/>
            <person name="Lalanne C."/>
            <person name="Gautier V."/>
            <person name="Ament-Velasquez S.L."/>
            <person name="Kruys A."/>
            <person name="Hutchinson M.I."/>
            <person name="Powell A.J."/>
            <person name="Barry K."/>
            <person name="Miller A.N."/>
            <person name="Grigoriev I.V."/>
            <person name="Debuchy R."/>
            <person name="Gladieux P."/>
            <person name="Hiltunen Thoren M."/>
            <person name="Johannesson H."/>
        </authorList>
    </citation>
    <scope>NUCLEOTIDE SEQUENCE</scope>
    <source>
        <strain evidence="2">CBS 560.94</strain>
    </source>
</reference>
<organism evidence="2 3">
    <name type="scientific">Neurospora tetraspora</name>
    <dbReference type="NCBI Taxonomy" id="94610"/>
    <lineage>
        <taxon>Eukaryota</taxon>
        <taxon>Fungi</taxon>
        <taxon>Dikarya</taxon>
        <taxon>Ascomycota</taxon>
        <taxon>Pezizomycotina</taxon>
        <taxon>Sordariomycetes</taxon>
        <taxon>Sordariomycetidae</taxon>
        <taxon>Sordariales</taxon>
        <taxon>Sordariaceae</taxon>
        <taxon>Neurospora</taxon>
    </lineage>
</organism>
<name>A0AAE0J809_9PEZI</name>
<keyword evidence="3" id="KW-1185">Reference proteome</keyword>
<accession>A0AAE0J809</accession>
<dbReference type="EMBL" id="JAUEPP010000008">
    <property type="protein sequence ID" value="KAK3338262.1"/>
    <property type="molecule type" value="Genomic_DNA"/>
</dbReference>
<feature type="region of interest" description="Disordered" evidence="1">
    <location>
        <begin position="1"/>
        <end position="36"/>
    </location>
</feature>
<dbReference type="GeneID" id="87867064"/>
<evidence type="ECO:0000313" key="2">
    <source>
        <dbReference type="EMBL" id="KAK3338262.1"/>
    </source>
</evidence>
<dbReference type="RefSeq" id="XP_062677713.1">
    <property type="nucleotide sequence ID" value="XM_062829910.1"/>
</dbReference>
<comment type="caution">
    <text evidence="2">The sequence shown here is derived from an EMBL/GenBank/DDBJ whole genome shotgun (WGS) entry which is preliminary data.</text>
</comment>
<feature type="compositionally biased region" description="Polar residues" evidence="1">
    <location>
        <begin position="1"/>
        <end position="28"/>
    </location>
</feature>
<feature type="region of interest" description="Disordered" evidence="1">
    <location>
        <begin position="68"/>
        <end position="87"/>
    </location>
</feature>
<evidence type="ECO:0000256" key="1">
    <source>
        <dbReference type="SAM" id="MobiDB-lite"/>
    </source>
</evidence>
<dbReference type="Proteomes" id="UP001278500">
    <property type="component" value="Unassembled WGS sequence"/>
</dbReference>
<dbReference type="AlphaFoldDB" id="A0AAE0J809"/>
<gene>
    <name evidence="2" type="ORF">B0H65DRAFT_552730</name>
</gene>
<protein>
    <submittedName>
        <fullName evidence="2">Uncharacterized protein</fullName>
    </submittedName>
</protein>
<proteinExistence type="predicted"/>
<reference evidence="2" key="2">
    <citation type="submission" date="2023-06" db="EMBL/GenBank/DDBJ databases">
        <authorList>
            <consortium name="Lawrence Berkeley National Laboratory"/>
            <person name="Haridas S."/>
            <person name="Hensen N."/>
            <person name="Bonometti L."/>
            <person name="Westerberg I."/>
            <person name="Brannstrom I.O."/>
            <person name="Guillou S."/>
            <person name="Cros-Aarteil S."/>
            <person name="Calhoun S."/>
            <person name="Kuo A."/>
            <person name="Mondo S."/>
            <person name="Pangilinan J."/>
            <person name="Riley R."/>
            <person name="Labutti K."/>
            <person name="Andreopoulos B."/>
            <person name="Lipzen A."/>
            <person name="Chen C."/>
            <person name="Yanf M."/>
            <person name="Daum C."/>
            <person name="Ng V."/>
            <person name="Clum A."/>
            <person name="Steindorff A."/>
            <person name="Ohm R."/>
            <person name="Martin F."/>
            <person name="Silar P."/>
            <person name="Natvig D."/>
            <person name="Lalanne C."/>
            <person name="Gautier V."/>
            <person name="Ament-Velasquez S.L."/>
            <person name="Kruys A."/>
            <person name="Hutchinson M.I."/>
            <person name="Powell A.J."/>
            <person name="Barry K."/>
            <person name="Miller A.N."/>
            <person name="Grigoriev I.V."/>
            <person name="Debuchy R."/>
            <person name="Gladieux P."/>
            <person name="Thoren M.H."/>
            <person name="Johannesson H."/>
        </authorList>
    </citation>
    <scope>NUCLEOTIDE SEQUENCE</scope>
    <source>
        <strain evidence="2">CBS 560.94</strain>
    </source>
</reference>
<sequence>MSDTKANPKTQADTSSGSGTNKGPSTGAASEDTGNKKPILQATQTCDCNHTGSCTCAPGSCACFNCPNPSSSSKESKAAPDEEWTVL</sequence>